<organism evidence="1 2">
    <name type="scientific">Nitrosomonas supralitoralis</name>
    <dbReference type="NCBI Taxonomy" id="2116706"/>
    <lineage>
        <taxon>Bacteria</taxon>
        <taxon>Pseudomonadati</taxon>
        <taxon>Pseudomonadota</taxon>
        <taxon>Betaproteobacteria</taxon>
        <taxon>Nitrosomonadales</taxon>
        <taxon>Nitrosomonadaceae</taxon>
        <taxon>Nitrosomonas</taxon>
    </lineage>
</organism>
<evidence type="ECO:0000313" key="2">
    <source>
        <dbReference type="Proteomes" id="UP000241912"/>
    </source>
</evidence>
<dbReference type="Proteomes" id="UP000241912">
    <property type="component" value="Unassembled WGS sequence"/>
</dbReference>
<accession>A0A2P7NYK2</accession>
<proteinExistence type="predicted"/>
<reference evidence="1 2" key="1">
    <citation type="submission" date="2018-03" db="EMBL/GenBank/DDBJ databases">
        <title>Draft genome of Nitrosomonas supralitoralis APG5.</title>
        <authorList>
            <person name="Urakawa H."/>
            <person name="Lopez J.V."/>
        </authorList>
    </citation>
    <scope>NUCLEOTIDE SEQUENCE [LARGE SCALE GENOMIC DNA]</scope>
    <source>
        <strain evidence="1 2">APG5</strain>
    </source>
</reference>
<keyword evidence="2" id="KW-1185">Reference proteome</keyword>
<comment type="caution">
    <text evidence="1">The sequence shown here is derived from an EMBL/GenBank/DDBJ whole genome shotgun (WGS) entry which is preliminary data.</text>
</comment>
<protein>
    <submittedName>
        <fullName evidence="1">Uncharacterized protein</fullName>
    </submittedName>
</protein>
<dbReference type="AlphaFoldDB" id="A0A2P7NYK2"/>
<gene>
    <name evidence="1" type="ORF">C7H79_02750</name>
</gene>
<dbReference type="RefSeq" id="WP_106705767.1">
    <property type="nucleotide sequence ID" value="NZ_PXXU01000005.1"/>
</dbReference>
<name>A0A2P7NYK2_9PROT</name>
<evidence type="ECO:0000313" key="1">
    <source>
        <dbReference type="EMBL" id="PSJ18519.1"/>
    </source>
</evidence>
<sequence length="302" mass="33999">MASVNQSTASDTNHSAVIPQDEYPKIIWKLRSIESTFSFLHDSLLSLQQADEYELMSSADSLGFMDVLSQSFGDLYLIIDQLEIANDGKIQEIAENLKVHADHAGFISCHFQPRVEVSGEHVCELDHRPLFEHDLKSVLLLFNEICCNGLPVWITSLEEIFARKIAGNCHIVSQASNYESVLTARIKAIQPKFQALYDKYIFPNGSQLLIDPEKLKIETEALRKEIWELQNHMPIDSEEGMNCRMAIDQLDLLIRLIDSNFEFRKSDLTALSMIVSQAGNDFSRALEGLTPADGGDLVDTVH</sequence>
<dbReference type="EMBL" id="PXXU01000005">
    <property type="protein sequence ID" value="PSJ18519.1"/>
    <property type="molecule type" value="Genomic_DNA"/>
</dbReference>